<dbReference type="AlphaFoldDB" id="A0A9N9EIS6"/>
<dbReference type="Gene3D" id="1.10.167.10">
    <property type="entry name" value="Regulator of G-protein Signalling 4, domain 2"/>
    <property type="match status" value="1"/>
</dbReference>
<dbReference type="PANTHER" id="PTHR13155">
    <property type="entry name" value="A-KINASE ANCHOR PROTEINS"/>
    <property type="match status" value="1"/>
</dbReference>
<name>A0A9N9EIS6_9GLOM</name>
<evidence type="ECO:0000256" key="1">
    <source>
        <dbReference type="SAM" id="MobiDB-lite"/>
    </source>
</evidence>
<keyword evidence="2" id="KW-0812">Transmembrane</keyword>
<dbReference type="InterPro" id="IPR052246">
    <property type="entry name" value="Cell_Polariz_PKAAnc"/>
</dbReference>
<feature type="compositionally biased region" description="Polar residues" evidence="1">
    <location>
        <begin position="30"/>
        <end position="48"/>
    </location>
</feature>
<sequence length="397" mass="46130">MGQSNDNKDEIFWSSKHSTNAPLSVPKMSLGSSATTIAQNDNGSSSQKRSYEKRTIGNGDDLSRQDTVDTDPKSFMIVDVEFFPALEKVLMNQTGSPLSQYNFYSYLRQEWQGEENLNFWLDVVTHENLFESWREYQNYIKKARGHEEKGRIIYEDDDEYEEQDFIQEWEPDHNYHNSTSSAEGGVTASIDSKNPVIPSQSMSYGHEITIDSPGDSRKREVVKRISEDELVKSAQKIYQKFGQMNILPDENRHTMSDLIERQGRYNPVVFSSSKSYVYHIMNVIYYPKFVQTAVDTNLTQIHAIIALPLGVISLAFGFSLELYNIFMGWENRLLRLYWFPAIWLGWIFLQTAATRFLPILSIFGVSETELFRFSRIRERSILQAHRKRAFTFIIWDT</sequence>
<dbReference type="GO" id="GO:0005886">
    <property type="term" value="C:plasma membrane"/>
    <property type="evidence" value="ECO:0007669"/>
    <property type="project" value="TreeGrafter"/>
</dbReference>
<keyword evidence="2" id="KW-0472">Membrane</keyword>
<feature type="transmembrane region" description="Helical" evidence="2">
    <location>
        <begin position="301"/>
        <end position="320"/>
    </location>
</feature>
<feature type="transmembrane region" description="Helical" evidence="2">
    <location>
        <begin position="332"/>
        <end position="349"/>
    </location>
</feature>
<accession>A0A9N9EIS6</accession>
<evidence type="ECO:0000313" key="4">
    <source>
        <dbReference type="Proteomes" id="UP000789342"/>
    </source>
</evidence>
<organism evidence="3 4">
    <name type="scientific">Acaulospora morrowiae</name>
    <dbReference type="NCBI Taxonomy" id="94023"/>
    <lineage>
        <taxon>Eukaryota</taxon>
        <taxon>Fungi</taxon>
        <taxon>Fungi incertae sedis</taxon>
        <taxon>Mucoromycota</taxon>
        <taxon>Glomeromycotina</taxon>
        <taxon>Glomeromycetes</taxon>
        <taxon>Diversisporales</taxon>
        <taxon>Acaulosporaceae</taxon>
        <taxon>Acaulospora</taxon>
    </lineage>
</organism>
<feature type="compositionally biased region" description="Basic and acidic residues" evidence="1">
    <location>
        <begin position="1"/>
        <end position="11"/>
    </location>
</feature>
<gene>
    <name evidence="3" type="ORF">AMORRO_LOCUS11266</name>
</gene>
<keyword evidence="4" id="KW-1185">Reference proteome</keyword>
<dbReference type="Proteomes" id="UP000789342">
    <property type="component" value="Unassembled WGS sequence"/>
</dbReference>
<dbReference type="GO" id="GO:0008104">
    <property type="term" value="P:intracellular protein localization"/>
    <property type="evidence" value="ECO:0007669"/>
    <property type="project" value="TreeGrafter"/>
</dbReference>
<reference evidence="3" key="1">
    <citation type="submission" date="2021-06" db="EMBL/GenBank/DDBJ databases">
        <authorList>
            <person name="Kallberg Y."/>
            <person name="Tangrot J."/>
            <person name="Rosling A."/>
        </authorList>
    </citation>
    <scope>NUCLEOTIDE SEQUENCE</scope>
    <source>
        <strain evidence="3">CL551</strain>
    </source>
</reference>
<evidence type="ECO:0000256" key="2">
    <source>
        <dbReference type="SAM" id="Phobius"/>
    </source>
</evidence>
<keyword evidence="2" id="KW-1133">Transmembrane helix</keyword>
<protein>
    <submittedName>
        <fullName evidence="3">15006_t:CDS:1</fullName>
    </submittedName>
</protein>
<dbReference type="SUPFAM" id="SSF48097">
    <property type="entry name" value="Regulator of G-protein signaling, RGS"/>
    <property type="match status" value="1"/>
</dbReference>
<dbReference type="InterPro" id="IPR036305">
    <property type="entry name" value="RGS_sf"/>
</dbReference>
<feature type="region of interest" description="Disordered" evidence="1">
    <location>
        <begin position="1"/>
        <end position="68"/>
    </location>
</feature>
<dbReference type="OrthoDB" id="5584247at2759"/>
<dbReference type="EMBL" id="CAJVPV010013928">
    <property type="protein sequence ID" value="CAG8681412.1"/>
    <property type="molecule type" value="Genomic_DNA"/>
</dbReference>
<comment type="caution">
    <text evidence="3">The sequence shown here is derived from an EMBL/GenBank/DDBJ whole genome shotgun (WGS) entry which is preliminary data.</text>
</comment>
<evidence type="ECO:0000313" key="3">
    <source>
        <dbReference type="EMBL" id="CAG8681412.1"/>
    </source>
</evidence>
<feature type="compositionally biased region" description="Basic and acidic residues" evidence="1">
    <location>
        <begin position="49"/>
        <end position="68"/>
    </location>
</feature>
<proteinExistence type="predicted"/>
<dbReference type="InterPro" id="IPR044926">
    <property type="entry name" value="RGS_subdomain_2"/>
</dbReference>
<feature type="non-terminal residue" evidence="3">
    <location>
        <position position="397"/>
    </location>
</feature>
<dbReference type="PANTHER" id="PTHR13155:SF1">
    <property type="entry name" value="A-KINASE ANCHOR PROTEIN 10, MITOCHONDRIAL"/>
    <property type="match status" value="1"/>
</dbReference>